<protein>
    <submittedName>
        <fullName evidence="1">Uncharacterized protein</fullName>
    </submittedName>
</protein>
<dbReference type="SUPFAM" id="SSF81296">
    <property type="entry name" value="E set domains"/>
    <property type="match status" value="1"/>
</dbReference>
<dbReference type="PANTHER" id="PTHR22625:SF70">
    <property type="entry name" value="PLEXIN A, ISOFORM A"/>
    <property type="match status" value="1"/>
</dbReference>
<accession>A0A8S4PNC8</accession>
<dbReference type="EMBL" id="CAIIXF020000009">
    <property type="protein sequence ID" value="CAH1794785.1"/>
    <property type="molecule type" value="Genomic_DNA"/>
</dbReference>
<dbReference type="InterPro" id="IPR014756">
    <property type="entry name" value="Ig_E-set"/>
</dbReference>
<sequence>MNTSMDTTTLVCLTGRSPTVRSGDIAIILTDNKTLTDVAKGVELTYSYMEDPVITDIENNETPVSGGVTVGIIGRFLTSVSGPELTVTCNIETIIITVKKECKEVFMEKMLCEVPDLNQIINVTKTIPELVGLNFTELSNTLDFETGVKLDGVKDFESLPDALPNNTNTKLRLFPDPDFERLPDIFYANTWLQILTLTIPVKTSSPAVDS</sequence>
<dbReference type="PANTHER" id="PTHR22625">
    <property type="entry name" value="PLEXIN"/>
    <property type="match status" value="1"/>
</dbReference>
<comment type="caution">
    <text evidence="1">The sequence shown here is derived from an EMBL/GenBank/DDBJ whole genome shotgun (WGS) entry which is preliminary data.</text>
</comment>
<dbReference type="GO" id="GO:0017154">
    <property type="term" value="F:semaphorin receptor activity"/>
    <property type="evidence" value="ECO:0007669"/>
    <property type="project" value="InterPro"/>
</dbReference>
<name>A0A8S4PNC8_OWEFU</name>
<dbReference type="GO" id="GO:0002116">
    <property type="term" value="C:semaphorin receptor complex"/>
    <property type="evidence" value="ECO:0007669"/>
    <property type="project" value="TreeGrafter"/>
</dbReference>
<evidence type="ECO:0000313" key="1">
    <source>
        <dbReference type="EMBL" id="CAH1794785.1"/>
    </source>
</evidence>
<dbReference type="CDD" id="cd00102">
    <property type="entry name" value="IPT"/>
    <property type="match status" value="1"/>
</dbReference>
<gene>
    <name evidence="1" type="ORF">OFUS_LOCUS19428</name>
</gene>
<reference evidence="1" key="1">
    <citation type="submission" date="2022-03" db="EMBL/GenBank/DDBJ databases">
        <authorList>
            <person name="Martin C."/>
        </authorList>
    </citation>
    <scope>NUCLEOTIDE SEQUENCE</scope>
</reference>
<dbReference type="InterPro" id="IPR031148">
    <property type="entry name" value="Plexin"/>
</dbReference>
<dbReference type="GO" id="GO:0005886">
    <property type="term" value="C:plasma membrane"/>
    <property type="evidence" value="ECO:0007669"/>
    <property type="project" value="TreeGrafter"/>
</dbReference>
<dbReference type="Proteomes" id="UP000749559">
    <property type="component" value="Unassembled WGS sequence"/>
</dbReference>
<dbReference type="GO" id="GO:0030334">
    <property type="term" value="P:regulation of cell migration"/>
    <property type="evidence" value="ECO:0007669"/>
    <property type="project" value="TreeGrafter"/>
</dbReference>
<keyword evidence="2" id="KW-1185">Reference proteome</keyword>
<dbReference type="AlphaFoldDB" id="A0A8S4PNC8"/>
<evidence type="ECO:0000313" key="2">
    <source>
        <dbReference type="Proteomes" id="UP000749559"/>
    </source>
</evidence>
<organism evidence="1 2">
    <name type="scientific">Owenia fusiformis</name>
    <name type="common">Polychaete worm</name>
    <dbReference type="NCBI Taxonomy" id="6347"/>
    <lineage>
        <taxon>Eukaryota</taxon>
        <taxon>Metazoa</taxon>
        <taxon>Spiralia</taxon>
        <taxon>Lophotrochozoa</taxon>
        <taxon>Annelida</taxon>
        <taxon>Polychaeta</taxon>
        <taxon>Sedentaria</taxon>
        <taxon>Canalipalpata</taxon>
        <taxon>Sabellida</taxon>
        <taxon>Oweniida</taxon>
        <taxon>Oweniidae</taxon>
        <taxon>Owenia</taxon>
    </lineage>
</organism>
<proteinExistence type="predicted"/>